<reference evidence="1 2" key="1">
    <citation type="journal article" date="2015" name="Nature">
        <title>rRNA introns, odd ribosomes, and small enigmatic genomes across a large radiation of phyla.</title>
        <authorList>
            <person name="Brown C.T."/>
            <person name="Hug L.A."/>
            <person name="Thomas B.C."/>
            <person name="Sharon I."/>
            <person name="Castelle C.J."/>
            <person name="Singh A."/>
            <person name="Wilkins M.J."/>
            <person name="Williams K.H."/>
            <person name="Banfield J.F."/>
        </authorList>
    </citation>
    <scope>NUCLEOTIDE SEQUENCE [LARGE SCALE GENOMIC DNA]</scope>
</reference>
<dbReference type="Proteomes" id="UP000034588">
    <property type="component" value="Unassembled WGS sequence"/>
</dbReference>
<organism evidence="1 2">
    <name type="scientific">Candidatus Gottesmanbacteria bacterium GW2011_GWB1_49_7</name>
    <dbReference type="NCBI Taxonomy" id="1618448"/>
    <lineage>
        <taxon>Bacteria</taxon>
        <taxon>Candidatus Gottesmaniibacteriota</taxon>
    </lineage>
</organism>
<sequence length="198" mass="21779">MPLIIPYDEAIKKGFSISIRNNATEQVLAKALELGIGKNKDSIVVRDAVMGDVTDGNVTDFKDVECYSTAQTSGMENWAQDATDVNPSRDLKSVIAGAGTTARAVKNKAVIGCFGFFDNSPNPALTAIRFKRGSNTLDFWQVEQCYAGLRNGGMINGVLIWEENDPMTIDMNHNWEGDYFVGLNMIVAERYDEVVSRP</sequence>
<gene>
    <name evidence="1" type="ORF">UY48_C0011G0008</name>
</gene>
<protein>
    <submittedName>
        <fullName evidence="1">Uncharacterized protein</fullName>
    </submittedName>
</protein>
<evidence type="ECO:0000313" key="2">
    <source>
        <dbReference type="Proteomes" id="UP000034588"/>
    </source>
</evidence>
<dbReference type="EMBL" id="LCQD01000011">
    <property type="protein sequence ID" value="KKW12561.1"/>
    <property type="molecule type" value="Genomic_DNA"/>
</dbReference>
<accession>A0A0G1W1D9</accession>
<evidence type="ECO:0000313" key="1">
    <source>
        <dbReference type="EMBL" id="KKW12561.1"/>
    </source>
</evidence>
<comment type="caution">
    <text evidence="1">The sequence shown here is derived from an EMBL/GenBank/DDBJ whole genome shotgun (WGS) entry which is preliminary data.</text>
</comment>
<dbReference type="AlphaFoldDB" id="A0A0G1W1D9"/>
<name>A0A0G1W1D9_9BACT</name>
<proteinExistence type="predicted"/>